<reference evidence="1 2" key="1">
    <citation type="journal article" date="2015" name="Nature">
        <title>rRNA introns, odd ribosomes, and small enigmatic genomes across a large radiation of phyla.</title>
        <authorList>
            <person name="Brown C.T."/>
            <person name="Hug L.A."/>
            <person name="Thomas B.C."/>
            <person name="Sharon I."/>
            <person name="Castelle C.J."/>
            <person name="Singh A."/>
            <person name="Wilkins M.J."/>
            <person name="Williams K.H."/>
            <person name="Banfield J.F."/>
        </authorList>
    </citation>
    <scope>NUCLEOTIDE SEQUENCE [LARGE SCALE GENOMIC DNA]</scope>
</reference>
<dbReference type="Proteomes" id="UP000034749">
    <property type="component" value="Unassembled WGS sequence"/>
</dbReference>
<evidence type="ECO:0000313" key="2">
    <source>
        <dbReference type="Proteomes" id="UP000034749"/>
    </source>
</evidence>
<sequence>MSKNDQEKIIKFFSKNKILVVSDVLKGRDKFAADWMLVILKKDKDSFKWALKDINTVMNIFGQGDIRITREGSLKIGQIGMQRKGGDAGRESAKMLQFKINPCLLFNGD</sequence>
<organism evidence="1 2">
    <name type="scientific">Candidatus Nomurabacteria bacterium GW2011_GWA2_40_9</name>
    <dbReference type="NCBI Taxonomy" id="1618734"/>
    <lineage>
        <taxon>Bacteria</taxon>
        <taxon>Candidatus Nomuraibacteriota</taxon>
    </lineage>
</organism>
<protein>
    <submittedName>
        <fullName evidence="1">Uncharacterized protein</fullName>
    </submittedName>
</protein>
<dbReference type="Gene3D" id="3.40.1350.40">
    <property type="match status" value="1"/>
</dbReference>
<dbReference type="PATRIC" id="fig|1618734.3.peg.709"/>
<dbReference type="InterPro" id="IPR021107">
    <property type="entry name" value="Restrct_endonuc_II_HinP1I"/>
</dbReference>
<dbReference type="AlphaFoldDB" id="A0A0G0TLX0"/>
<dbReference type="Pfam" id="PF11463">
    <property type="entry name" value="R-HINP1I"/>
    <property type="match status" value="1"/>
</dbReference>
<gene>
    <name evidence="1" type="ORF">UU24_C0043G0004</name>
</gene>
<dbReference type="EMBL" id="LBZW01000043">
    <property type="protein sequence ID" value="KKR78013.1"/>
    <property type="molecule type" value="Genomic_DNA"/>
</dbReference>
<evidence type="ECO:0000313" key="1">
    <source>
        <dbReference type="EMBL" id="KKR78013.1"/>
    </source>
</evidence>
<accession>A0A0G0TLX0</accession>
<proteinExistence type="predicted"/>
<name>A0A0G0TLX0_9BACT</name>
<comment type="caution">
    <text evidence="1">The sequence shown here is derived from an EMBL/GenBank/DDBJ whole genome shotgun (WGS) entry which is preliminary data.</text>
</comment>